<feature type="chain" id="PRO_5046105721" evidence="2">
    <location>
        <begin position="26"/>
        <end position="425"/>
    </location>
</feature>
<feature type="signal peptide" evidence="2">
    <location>
        <begin position="1"/>
        <end position="25"/>
    </location>
</feature>
<reference evidence="3 4" key="1">
    <citation type="submission" date="2024-07" db="EMBL/GenBank/DDBJ databases">
        <authorList>
            <person name="Akdeniz Z."/>
        </authorList>
    </citation>
    <scope>NUCLEOTIDE SEQUENCE [LARGE SCALE GENOMIC DNA]</scope>
</reference>
<accession>A0ABP1H6R7</accession>
<dbReference type="EMBL" id="CAXDID020000021">
    <property type="protein sequence ID" value="CAL5987525.1"/>
    <property type="molecule type" value="Genomic_DNA"/>
</dbReference>
<comment type="caution">
    <text evidence="3">The sequence shown here is derived from an EMBL/GenBank/DDBJ whole genome shotgun (WGS) entry which is preliminary data.</text>
</comment>
<evidence type="ECO:0000313" key="4">
    <source>
        <dbReference type="Proteomes" id="UP001642409"/>
    </source>
</evidence>
<dbReference type="Proteomes" id="UP001642409">
    <property type="component" value="Unassembled WGS sequence"/>
</dbReference>
<organism evidence="3 4">
    <name type="scientific">Hexamita inflata</name>
    <dbReference type="NCBI Taxonomy" id="28002"/>
    <lineage>
        <taxon>Eukaryota</taxon>
        <taxon>Metamonada</taxon>
        <taxon>Diplomonadida</taxon>
        <taxon>Hexamitidae</taxon>
        <taxon>Hexamitinae</taxon>
        <taxon>Hexamita</taxon>
    </lineage>
</organism>
<gene>
    <name evidence="3" type="ORF">HINF_LOCUS9936</name>
</gene>
<keyword evidence="2" id="KW-0732">Signal</keyword>
<sequence length="425" mass="49678">MSQQIFSAFLHAAIIVLDISVNLQSESTSRIRDIVISAVNGLTDEQTLQFFSQLSGILQKETDILMNYFSNVICAPTFDSNFMMRAIPEQSVKSHPDSLSMSLPVYQYIDEVSQSNQPQQQPQPPQQITPEIFAQQNDLFQPSFQPQPNAQLSNLFQFNQFTSVNSVPQMFQQVMLNLQNPPSQAQQTLQLFAQPPPFLDQFPQLQPQIPQKQPQQQQKPQISKQITNQLHQQLFQNQQNQPPQSQLFQNQPQQFLLNQQPFQNQNQPKQLNQPNQQPKHQKQDLKQSLTPREYKKHLLEQFRAGLKQALSINGFTCANSSDEELEQMVNELRQMHRFKGLWLKVGEIIDKTPQQVTDYYQKAFKRQFQETKVEKEDREYIRQRVEELVDVKSADLATILYKELGQRYFRRQLYQIIAIMRQNVK</sequence>
<evidence type="ECO:0000313" key="3">
    <source>
        <dbReference type="EMBL" id="CAL5987525.1"/>
    </source>
</evidence>
<proteinExistence type="predicted"/>
<feature type="compositionally biased region" description="Low complexity" evidence="1">
    <location>
        <begin position="265"/>
        <end position="278"/>
    </location>
</feature>
<name>A0ABP1H6R7_9EUKA</name>
<keyword evidence="4" id="KW-1185">Reference proteome</keyword>
<feature type="region of interest" description="Disordered" evidence="1">
    <location>
        <begin position="197"/>
        <end position="224"/>
    </location>
</feature>
<protein>
    <submittedName>
        <fullName evidence="3">Hypothetical_protein</fullName>
    </submittedName>
</protein>
<evidence type="ECO:0000256" key="2">
    <source>
        <dbReference type="SAM" id="SignalP"/>
    </source>
</evidence>
<feature type="region of interest" description="Disordered" evidence="1">
    <location>
        <begin position="265"/>
        <end position="287"/>
    </location>
</feature>
<evidence type="ECO:0000256" key="1">
    <source>
        <dbReference type="SAM" id="MobiDB-lite"/>
    </source>
</evidence>